<keyword evidence="10" id="KW-1185">Reference proteome</keyword>
<organism evidence="9 10">
    <name type="scientific">Trachymyrmex cornetzi</name>
    <dbReference type="NCBI Taxonomy" id="471704"/>
    <lineage>
        <taxon>Eukaryota</taxon>
        <taxon>Metazoa</taxon>
        <taxon>Ecdysozoa</taxon>
        <taxon>Arthropoda</taxon>
        <taxon>Hexapoda</taxon>
        <taxon>Insecta</taxon>
        <taxon>Pterygota</taxon>
        <taxon>Neoptera</taxon>
        <taxon>Endopterygota</taxon>
        <taxon>Hymenoptera</taxon>
        <taxon>Apocrita</taxon>
        <taxon>Aculeata</taxon>
        <taxon>Formicoidea</taxon>
        <taxon>Formicidae</taxon>
        <taxon>Myrmicinae</taxon>
        <taxon>Trachymyrmex</taxon>
    </lineage>
</organism>
<feature type="domain" description="Chitin-binding type-2" evidence="7">
    <location>
        <begin position="87"/>
        <end position="141"/>
    </location>
</feature>
<dbReference type="InterPro" id="IPR002557">
    <property type="entry name" value="Chitin-bd_dom"/>
</dbReference>
<sequence length="141" mass="15832">MKLFHAHSSLNEKTDYINTLGLGGAMLWSIETDDFFGNCGEKYPLLKTLNVNLKGQVPVEPPKPTSTKPPQTTQPPETTPPVITPPNDICKENGYVRDKQDCSVFYHCNNNVFYKFECPSGLVFDLKNNVCNYKNSVPECN</sequence>
<feature type="domain" description="GH18" evidence="8">
    <location>
        <begin position="1"/>
        <end position="56"/>
    </location>
</feature>
<dbReference type="InterPro" id="IPR036508">
    <property type="entry name" value="Chitin-bd_dom_sf"/>
</dbReference>
<dbReference type="InterPro" id="IPR001223">
    <property type="entry name" value="Glyco_hydro18_cat"/>
</dbReference>
<dbReference type="STRING" id="471704.A0A151ISA9"/>
<evidence type="ECO:0000259" key="7">
    <source>
        <dbReference type="PROSITE" id="PS50940"/>
    </source>
</evidence>
<evidence type="ECO:0000256" key="4">
    <source>
        <dbReference type="ARBA" id="ARBA00023157"/>
    </source>
</evidence>
<dbReference type="PANTHER" id="PTHR23301:SF0">
    <property type="entry name" value="CHITIN-BINDING TYPE-2 DOMAIN-CONTAINING PROTEIN-RELATED"/>
    <property type="match status" value="1"/>
</dbReference>
<evidence type="ECO:0000259" key="8">
    <source>
        <dbReference type="PROSITE" id="PS51910"/>
    </source>
</evidence>
<evidence type="ECO:0000313" key="10">
    <source>
        <dbReference type="Proteomes" id="UP000078492"/>
    </source>
</evidence>
<dbReference type="GO" id="GO:0005576">
    <property type="term" value="C:extracellular region"/>
    <property type="evidence" value="ECO:0007669"/>
    <property type="project" value="InterPro"/>
</dbReference>
<keyword evidence="4" id="KW-1015">Disulfide bond</keyword>
<keyword evidence="3" id="KW-0677">Repeat</keyword>
<evidence type="ECO:0000256" key="3">
    <source>
        <dbReference type="ARBA" id="ARBA00022737"/>
    </source>
</evidence>
<protein>
    <submittedName>
        <fullName evidence="9">Putative chitinase 3</fullName>
    </submittedName>
</protein>
<evidence type="ECO:0000256" key="2">
    <source>
        <dbReference type="ARBA" id="ARBA00022729"/>
    </source>
</evidence>
<dbReference type="AlphaFoldDB" id="A0A151ISA9"/>
<name>A0A151ISA9_9HYME</name>
<dbReference type="PANTHER" id="PTHR23301">
    <property type="entry name" value="CHITIN BINDING PERITROPHIN-A"/>
    <property type="match status" value="1"/>
</dbReference>
<dbReference type="SUPFAM" id="SSF57625">
    <property type="entry name" value="Invertebrate chitin-binding proteins"/>
    <property type="match status" value="1"/>
</dbReference>
<dbReference type="PROSITE" id="PS50940">
    <property type="entry name" value="CHIT_BIND_II"/>
    <property type="match status" value="1"/>
</dbReference>
<dbReference type="Proteomes" id="UP000078492">
    <property type="component" value="Unassembled WGS sequence"/>
</dbReference>
<proteinExistence type="predicted"/>
<dbReference type="SMART" id="SM00494">
    <property type="entry name" value="ChtBD2"/>
    <property type="match status" value="1"/>
</dbReference>
<feature type="compositionally biased region" description="Low complexity" evidence="6">
    <location>
        <begin position="65"/>
        <end position="76"/>
    </location>
</feature>
<keyword evidence="1" id="KW-0147">Chitin-binding</keyword>
<dbReference type="EMBL" id="KQ981085">
    <property type="protein sequence ID" value="KYN09599.1"/>
    <property type="molecule type" value="Genomic_DNA"/>
</dbReference>
<evidence type="ECO:0000256" key="6">
    <source>
        <dbReference type="SAM" id="MobiDB-lite"/>
    </source>
</evidence>
<dbReference type="InterPro" id="IPR051940">
    <property type="entry name" value="Chitin_bind-dev_reg"/>
</dbReference>
<gene>
    <name evidence="9" type="ORF">ALC57_18291</name>
</gene>
<keyword evidence="5" id="KW-0325">Glycoprotein</keyword>
<reference evidence="9 10" key="1">
    <citation type="submission" date="2015-09" db="EMBL/GenBank/DDBJ databases">
        <title>Trachymyrmex cornetzi WGS genome.</title>
        <authorList>
            <person name="Nygaard S."/>
            <person name="Hu H."/>
            <person name="Boomsma J."/>
            <person name="Zhang G."/>
        </authorList>
    </citation>
    <scope>NUCLEOTIDE SEQUENCE [LARGE SCALE GENOMIC DNA]</scope>
    <source>
        <strain evidence="9">Tcor2-1</strain>
        <tissue evidence="9">Whole body</tissue>
    </source>
</reference>
<dbReference type="GO" id="GO:0008061">
    <property type="term" value="F:chitin binding"/>
    <property type="evidence" value="ECO:0007669"/>
    <property type="project" value="UniProtKB-KW"/>
</dbReference>
<evidence type="ECO:0000256" key="5">
    <source>
        <dbReference type="ARBA" id="ARBA00023180"/>
    </source>
</evidence>
<feature type="region of interest" description="Disordered" evidence="6">
    <location>
        <begin position="56"/>
        <end position="86"/>
    </location>
</feature>
<evidence type="ECO:0000256" key="1">
    <source>
        <dbReference type="ARBA" id="ARBA00022669"/>
    </source>
</evidence>
<keyword evidence="2" id="KW-0732">Signal</keyword>
<dbReference type="Gene3D" id="3.20.20.80">
    <property type="entry name" value="Glycosidases"/>
    <property type="match status" value="1"/>
</dbReference>
<evidence type="ECO:0000313" key="9">
    <source>
        <dbReference type="EMBL" id="KYN09599.1"/>
    </source>
</evidence>
<accession>A0A151ISA9</accession>
<dbReference type="Pfam" id="PF01607">
    <property type="entry name" value="CBM_14"/>
    <property type="match status" value="1"/>
</dbReference>
<dbReference type="GO" id="GO:0005975">
    <property type="term" value="P:carbohydrate metabolic process"/>
    <property type="evidence" value="ECO:0007669"/>
    <property type="project" value="InterPro"/>
</dbReference>
<dbReference type="PROSITE" id="PS51910">
    <property type="entry name" value="GH18_2"/>
    <property type="match status" value="1"/>
</dbReference>
<dbReference type="InterPro" id="IPR017853">
    <property type="entry name" value="GH"/>
</dbReference>
<dbReference type="SUPFAM" id="SSF51445">
    <property type="entry name" value="(Trans)glycosidases"/>
    <property type="match status" value="1"/>
</dbReference>